<accession>A0ABQ3SSB1</accession>
<reference evidence="3" key="1">
    <citation type="submission" date="2023-07" db="EMBL/GenBank/DDBJ databases">
        <title>Whole genome shotgun sequence of Streptomyces nojiriensis NBRC 13794.</title>
        <authorList>
            <person name="Komaki H."/>
            <person name="Tamura T."/>
        </authorList>
    </citation>
    <scope>NUCLEOTIDE SEQUENCE [LARGE SCALE GENOMIC DNA]</scope>
    <source>
        <strain evidence="3">NBRC 13794</strain>
    </source>
</reference>
<keyword evidence="3" id="KW-1185">Reference proteome</keyword>
<feature type="region of interest" description="Disordered" evidence="1">
    <location>
        <begin position="90"/>
        <end position="114"/>
    </location>
</feature>
<gene>
    <name evidence="2" type="ORF">Snoj_45830</name>
</gene>
<dbReference type="Proteomes" id="UP000613974">
    <property type="component" value="Unassembled WGS sequence"/>
</dbReference>
<protein>
    <submittedName>
        <fullName evidence="2">Uncharacterized protein</fullName>
    </submittedName>
</protein>
<feature type="region of interest" description="Disordered" evidence="1">
    <location>
        <begin position="1"/>
        <end position="42"/>
    </location>
</feature>
<evidence type="ECO:0000313" key="3">
    <source>
        <dbReference type="Proteomes" id="UP000613974"/>
    </source>
</evidence>
<evidence type="ECO:0000313" key="2">
    <source>
        <dbReference type="EMBL" id="GHI70665.1"/>
    </source>
</evidence>
<sequence length="114" mass="11889">MCRDRGGLRRRSDGCARHRGEPGTVRDGVAQPTGSLRHRPRGRAAERVLPWARGLERTVLPTAHRPGVTLAALTVRLTPEQHRIIGEAVGGAAGARSGPLPTGAVAGPGASPAR</sequence>
<proteinExistence type="predicted"/>
<organism evidence="2 3">
    <name type="scientific">Streptomyces nojiriensis</name>
    <dbReference type="NCBI Taxonomy" id="66374"/>
    <lineage>
        <taxon>Bacteria</taxon>
        <taxon>Bacillati</taxon>
        <taxon>Actinomycetota</taxon>
        <taxon>Actinomycetes</taxon>
        <taxon>Kitasatosporales</taxon>
        <taxon>Streptomycetaceae</taxon>
        <taxon>Streptomyces</taxon>
    </lineage>
</organism>
<dbReference type="EMBL" id="BNEC01000005">
    <property type="protein sequence ID" value="GHI70665.1"/>
    <property type="molecule type" value="Genomic_DNA"/>
</dbReference>
<name>A0ABQ3SSB1_9ACTN</name>
<evidence type="ECO:0000256" key="1">
    <source>
        <dbReference type="SAM" id="MobiDB-lite"/>
    </source>
</evidence>
<feature type="compositionally biased region" description="Basic and acidic residues" evidence="1">
    <location>
        <begin position="1"/>
        <end position="21"/>
    </location>
</feature>
<comment type="caution">
    <text evidence="2">The sequence shown here is derived from an EMBL/GenBank/DDBJ whole genome shotgun (WGS) entry which is preliminary data.</text>
</comment>